<evidence type="ECO:0000313" key="2">
    <source>
        <dbReference type="EMBL" id="KAB0634832.1"/>
    </source>
</evidence>
<protein>
    <submittedName>
        <fullName evidence="2">Uncharacterized protein</fullName>
    </submittedName>
</protein>
<feature type="compositionally biased region" description="Basic and acidic residues" evidence="1">
    <location>
        <begin position="33"/>
        <end position="47"/>
    </location>
</feature>
<comment type="caution">
    <text evidence="2">The sequence shown here is derived from an EMBL/GenBank/DDBJ whole genome shotgun (WGS) entry which is preliminary data.</text>
</comment>
<organism evidence="2 3">
    <name type="scientific">Burkholderia stagnalis</name>
    <dbReference type="NCBI Taxonomy" id="1503054"/>
    <lineage>
        <taxon>Bacteria</taxon>
        <taxon>Pseudomonadati</taxon>
        <taxon>Pseudomonadota</taxon>
        <taxon>Betaproteobacteria</taxon>
        <taxon>Burkholderiales</taxon>
        <taxon>Burkholderiaceae</taxon>
        <taxon>Burkholderia</taxon>
        <taxon>Burkholderia cepacia complex</taxon>
    </lineage>
</organism>
<dbReference type="RefSeq" id="WP_150999142.1">
    <property type="nucleotide sequence ID" value="NZ_CABVPM010000075.1"/>
</dbReference>
<sequence>MQARSAMPDNICCDAIKNREASGRPFDFRQVRHRDDTETSARRDPIRARTVPLIKAARRLRRGGSSSFAERNRARAGDAAPAQPRTFDGLRGRPQRLLPFDSRRRLKITI</sequence>
<dbReference type="Proteomes" id="UP000473470">
    <property type="component" value="Unassembled WGS sequence"/>
</dbReference>
<evidence type="ECO:0000313" key="3">
    <source>
        <dbReference type="Proteomes" id="UP000473470"/>
    </source>
</evidence>
<accession>A0A6L3MR52</accession>
<gene>
    <name evidence="2" type="ORF">F7R25_25270</name>
</gene>
<dbReference type="AlphaFoldDB" id="A0A6L3MR52"/>
<dbReference type="EMBL" id="VZOK01000046">
    <property type="protein sequence ID" value="KAB0634832.1"/>
    <property type="molecule type" value="Genomic_DNA"/>
</dbReference>
<evidence type="ECO:0000256" key="1">
    <source>
        <dbReference type="SAM" id="MobiDB-lite"/>
    </source>
</evidence>
<proteinExistence type="predicted"/>
<feature type="region of interest" description="Disordered" evidence="1">
    <location>
        <begin position="33"/>
        <end position="96"/>
    </location>
</feature>
<reference evidence="2 3" key="1">
    <citation type="submission" date="2019-09" db="EMBL/GenBank/DDBJ databases">
        <title>Draft genome sequences of 48 bacterial type strains from the CCUG.</title>
        <authorList>
            <person name="Tunovic T."/>
            <person name="Pineiro-Iglesias B."/>
            <person name="Unosson C."/>
            <person name="Inganas E."/>
            <person name="Ohlen M."/>
            <person name="Cardew S."/>
            <person name="Jensie-Markopoulos S."/>
            <person name="Salva-Serra F."/>
            <person name="Jaen-Luchoro D."/>
            <person name="Karlsson R."/>
            <person name="Svensson-Stadler L."/>
            <person name="Chun J."/>
            <person name="Moore E."/>
        </authorList>
    </citation>
    <scope>NUCLEOTIDE SEQUENCE [LARGE SCALE GENOMIC DNA]</scope>
    <source>
        <strain evidence="2 3">CCUG 65686</strain>
    </source>
</reference>
<name>A0A6L3MR52_9BURK</name>